<dbReference type="RefSeq" id="WP_115879389.1">
    <property type="nucleotide sequence ID" value="NZ_QTTQ01000010.1"/>
</dbReference>
<organism evidence="2 3">
    <name type="scientific">Lutibacter oceani</name>
    <dbReference type="NCBI Taxonomy" id="1853311"/>
    <lineage>
        <taxon>Bacteria</taxon>
        <taxon>Pseudomonadati</taxon>
        <taxon>Bacteroidota</taxon>
        <taxon>Flavobacteriia</taxon>
        <taxon>Flavobacteriales</taxon>
        <taxon>Flavobacteriaceae</taxon>
        <taxon>Lutibacter</taxon>
    </lineage>
</organism>
<accession>A0A3D9RXG7</accession>
<protein>
    <submittedName>
        <fullName evidence="2">Histidine phosphatase superfamily protein (Branch 1)</fullName>
    </submittedName>
</protein>
<dbReference type="Gene3D" id="3.40.50.1240">
    <property type="entry name" value="Phosphoglycerate mutase-like"/>
    <property type="match status" value="1"/>
</dbReference>
<evidence type="ECO:0000313" key="2">
    <source>
        <dbReference type="EMBL" id="REE81796.1"/>
    </source>
</evidence>
<evidence type="ECO:0000256" key="1">
    <source>
        <dbReference type="SAM" id="SignalP"/>
    </source>
</evidence>
<proteinExistence type="predicted"/>
<evidence type="ECO:0000313" key="3">
    <source>
        <dbReference type="Proteomes" id="UP000256429"/>
    </source>
</evidence>
<name>A0A3D9RXG7_9FLAO</name>
<comment type="caution">
    <text evidence="2">The sequence shown here is derived from an EMBL/GenBank/DDBJ whole genome shotgun (WGS) entry which is preliminary data.</text>
</comment>
<reference evidence="2 3" key="1">
    <citation type="submission" date="2018-08" db="EMBL/GenBank/DDBJ databases">
        <title>Genomic Encyclopedia of Type Strains, Phase III (KMG-III): the genomes of soil and plant-associated and newly described type strains.</title>
        <authorList>
            <person name="Whitman W."/>
        </authorList>
    </citation>
    <scope>NUCLEOTIDE SEQUENCE [LARGE SCALE GENOMIC DNA]</scope>
    <source>
        <strain evidence="2 3">325-5</strain>
    </source>
</reference>
<keyword evidence="1" id="KW-0732">Signal</keyword>
<dbReference type="CDD" id="cd07040">
    <property type="entry name" value="HP"/>
    <property type="match status" value="1"/>
</dbReference>
<dbReference type="InterPro" id="IPR013078">
    <property type="entry name" value="His_Pase_superF_clade-1"/>
</dbReference>
<dbReference type="Proteomes" id="UP000256429">
    <property type="component" value="Unassembled WGS sequence"/>
</dbReference>
<sequence length="167" mass="19303">MKKLLFLLFIFIYTTNSFSQKNEITTYYFIRHAEKDRTDASNKNPNLNNTGKLRAANWGSVFSNIDFDMVFSTNYNRTIQTATPTAKNKDLEIQFYNPRDLFSKDFQLKTKGKTVLVVGHSNTTPQFVNKVLGNEKYLDIDDSNNSNLYIITISNKSITDILLKINY</sequence>
<dbReference type="AlphaFoldDB" id="A0A3D9RXG7"/>
<dbReference type="Pfam" id="PF00300">
    <property type="entry name" value="His_Phos_1"/>
    <property type="match status" value="1"/>
</dbReference>
<keyword evidence="3" id="KW-1185">Reference proteome</keyword>
<dbReference type="InterPro" id="IPR029033">
    <property type="entry name" value="His_PPase_superfam"/>
</dbReference>
<dbReference type="OrthoDB" id="3296006at2"/>
<feature type="chain" id="PRO_5017810848" evidence="1">
    <location>
        <begin position="20"/>
        <end position="167"/>
    </location>
</feature>
<dbReference type="EMBL" id="QTTQ01000010">
    <property type="protein sequence ID" value="REE81796.1"/>
    <property type="molecule type" value="Genomic_DNA"/>
</dbReference>
<gene>
    <name evidence="2" type="ORF">BX611_1333</name>
</gene>
<dbReference type="SUPFAM" id="SSF53254">
    <property type="entry name" value="Phosphoglycerate mutase-like"/>
    <property type="match status" value="1"/>
</dbReference>
<feature type="signal peptide" evidence="1">
    <location>
        <begin position="1"/>
        <end position="19"/>
    </location>
</feature>